<evidence type="ECO:0000256" key="15">
    <source>
        <dbReference type="ARBA" id="ARBA00047640"/>
    </source>
</evidence>
<gene>
    <name evidence="17" type="ORF">QE399_002543</name>
</gene>
<dbReference type="PROSITE" id="PS00211">
    <property type="entry name" value="ABC_TRANSPORTER_1"/>
    <property type="match status" value="1"/>
</dbReference>
<dbReference type="Pfam" id="PF00005">
    <property type="entry name" value="ABC_tran"/>
    <property type="match status" value="1"/>
</dbReference>
<dbReference type="Gene3D" id="3.40.50.300">
    <property type="entry name" value="P-loop containing nucleotide triphosphate hydrolases"/>
    <property type="match status" value="1"/>
</dbReference>
<reference evidence="17 18" key="1">
    <citation type="submission" date="2023-08" db="EMBL/GenBank/DDBJ databases">
        <title>Functional and genomic diversity of the sorghum phyllosphere microbiome.</title>
        <authorList>
            <person name="Shade A."/>
        </authorList>
    </citation>
    <scope>NUCLEOTIDE SEQUENCE [LARGE SCALE GENOMIC DNA]</scope>
    <source>
        <strain evidence="17 18">SORGH_AS_0335</strain>
    </source>
</reference>
<evidence type="ECO:0000256" key="1">
    <source>
        <dbReference type="ARBA" id="ARBA00004170"/>
    </source>
</evidence>
<evidence type="ECO:0000256" key="3">
    <source>
        <dbReference type="ARBA" id="ARBA00011469"/>
    </source>
</evidence>
<evidence type="ECO:0000256" key="14">
    <source>
        <dbReference type="ARBA" id="ARBA00041187"/>
    </source>
</evidence>
<keyword evidence="4" id="KW-0813">Transport</keyword>
<keyword evidence="7" id="KW-0547">Nucleotide-binding</keyword>
<keyword evidence="18" id="KW-1185">Reference proteome</keyword>
<dbReference type="SUPFAM" id="SSF52540">
    <property type="entry name" value="P-loop containing nucleoside triphosphate hydrolases"/>
    <property type="match status" value="1"/>
</dbReference>
<keyword evidence="10" id="KW-0472">Membrane</keyword>
<comment type="function">
    <text evidence="11">Part of the ABC transporter complex GsiABCD involved in glutathione import. Responsible for energy coupling to the transport system.</text>
</comment>
<keyword evidence="6" id="KW-0997">Cell inner membrane</keyword>
<evidence type="ECO:0000256" key="8">
    <source>
        <dbReference type="ARBA" id="ARBA00022840"/>
    </source>
</evidence>
<evidence type="ECO:0000256" key="11">
    <source>
        <dbReference type="ARBA" id="ARBA00037530"/>
    </source>
</evidence>
<evidence type="ECO:0000256" key="4">
    <source>
        <dbReference type="ARBA" id="ARBA00022448"/>
    </source>
</evidence>
<dbReference type="EC" id="7.4.2.10" evidence="13"/>
<dbReference type="RefSeq" id="WP_309829162.1">
    <property type="nucleotide sequence ID" value="NZ_JAVIZX010000001.1"/>
</dbReference>
<evidence type="ECO:0000256" key="6">
    <source>
        <dbReference type="ARBA" id="ARBA00022519"/>
    </source>
</evidence>
<keyword evidence="8 17" id="KW-0067">ATP-binding</keyword>
<dbReference type="Proteomes" id="UP001267710">
    <property type="component" value="Unassembled WGS sequence"/>
</dbReference>
<comment type="catalytic activity">
    <reaction evidence="15">
        <text>glutathione(out) + ATP + H2O = glutathione(in) + ADP + phosphate + H(+)</text>
        <dbReference type="Rhea" id="RHEA:29791"/>
        <dbReference type="ChEBI" id="CHEBI:15377"/>
        <dbReference type="ChEBI" id="CHEBI:15378"/>
        <dbReference type="ChEBI" id="CHEBI:30616"/>
        <dbReference type="ChEBI" id="CHEBI:43474"/>
        <dbReference type="ChEBI" id="CHEBI:57925"/>
        <dbReference type="ChEBI" id="CHEBI:456216"/>
        <dbReference type="EC" id="7.4.2.10"/>
    </reaction>
</comment>
<comment type="subcellular location">
    <subcellularLocation>
        <location evidence="2">Cell inner membrane</location>
    </subcellularLocation>
    <subcellularLocation>
        <location evidence="1">Membrane</location>
        <topology evidence="1">Peripheral membrane protein</topology>
    </subcellularLocation>
</comment>
<keyword evidence="9" id="KW-1278">Translocase</keyword>
<dbReference type="EMBL" id="JAVIZX010000001">
    <property type="protein sequence ID" value="MDR6214854.1"/>
    <property type="molecule type" value="Genomic_DNA"/>
</dbReference>
<sequence length="253" mass="27620">MIDIEQLELAFGEGAGAARVLRDVNFSVAAGESFGLVGESGSGKTTLLRCLAGQFTHWTGALRIDGQPAARRLDRSRARTTQMVFQDPYGSLHPRHTVHTTLAEPLRIHGIRGEDERIGAMLRKVGLDDSFRYRYPHQLSGGQRQRVAIARALILQPKVLLLDEPTSALDVSVQAEILNLLTTLRRQEGLTYLLVTHDLGVVAHLCGRVAVMQQGQVVELLTTDALCAGEAAHPYTRMLVDTTLMHGLNAQAA</sequence>
<dbReference type="InterPro" id="IPR050319">
    <property type="entry name" value="ABC_transp_ATP-bind"/>
</dbReference>
<dbReference type="InterPro" id="IPR003593">
    <property type="entry name" value="AAA+_ATPase"/>
</dbReference>
<evidence type="ECO:0000256" key="10">
    <source>
        <dbReference type="ARBA" id="ARBA00023136"/>
    </source>
</evidence>
<dbReference type="GO" id="GO:0005524">
    <property type="term" value="F:ATP binding"/>
    <property type="evidence" value="ECO:0007669"/>
    <property type="project" value="UniProtKB-KW"/>
</dbReference>
<evidence type="ECO:0000313" key="17">
    <source>
        <dbReference type="EMBL" id="MDR6214854.1"/>
    </source>
</evidence>
<dbReference type="SMART" id="SM00382">
    <property type="entry name" value="AAA"/>
    <property type="match status" value="1"/>
</dbReference>
<evidence type="ECO:0000256" key="7">
    <source>
        <dbReference type="ARBA" id="ARBA00022741"/>
    </source>
</evidence>
<evidence type="ECO:0000256" key="2">
    <source>
        <dbReference type="ARBA" id="ARBA00004533"/>
    </source>
</evidence>
<dbReference type="InterPro" id="IPR027417">
    <property type="entry name" value="P-loop_NTPase"/>
</dbReference>
<accession>A0ABU1IF13</accession>
<dbReference type="PANTHER" id="PTHR43776:SF15">
    <property type="entry name" value="GLUTATHIONE IMPORT ATP-BINDING PROTEIN GSIA"/>
    <property type="match status" value="1"/>
</dbReference>
<comment type="caution">
    <text evidence="17">The sequence shown here is derived from an EMBL/GenBank/DDBJ whole genome shotgun (WGS) entry which is preliminary data.</text>
</comment>
<comment type="similarity">
    <text evidence="12">Belongs to the ABC transporter superfamily. Glutathione importer (TC 3.A.1.5.11) family.</text>
</comment>
<feature type="domain" description="ABC transporter" evidence="16">
    <location>
        <begin position="2"/>
        <end position="239"/>
    </location>
</feature>
<evidence type="ECO:0000313" key="18">
    <source>
        <dbReference type="Proteomes" id="UP001267710"/>
    </source>
</evidence>
<organism evidence="17 18">
    <name type="scientific">Paracidovorax wautersii</name>
    <dbReference type="NCBI Taxonomy" id="1177982"/>
    <lineage>
        <taxon>Bacteria</taxon>
        <taxon>Pseudomonadati</taxon>
        <taxon>Pseudomonadota</taxon>
        <taxon>Betaproteobacteria</taxon>
        <taxon>Burkholderiales</taxon>
        <taxon>Comamonadaceae</taxon>
        <taxon>Paracidovorax</taxon>
    </lineage>
</organism>
<dbReference type="PROSITE" id="PS50893">
    <property type="entry name" value="ABC_TRANSPORTER_2"/>
    <property type="match status" value="1"/>
</dbReference>
<dbReference type="InterPro" id="IPR017871">
    <property type="entry name" value="ABC_transporter-like_CS"/>
</dbReference>
<evidence type="ECO:0000259" key="16">
    <source>
        <dbReference type="PROSITE" id="PS50893"/>
    </source>
</evidence>
<keyword evidence="5" id="KW-1003">Cell membrane</keyword>
<evidence type="ECO:0000256" key="9">
    <source>
        <dbReference type="ARBA" id="ARBA00022967"/>
    </source>
</evidence>
<proteinExistence type="inferred from homology"/>
<evidence type="ECO:0000256" key="5">
    <source>
        <dbReference type="ARBA" id="ARBA00022475"/>
    </source>
</evidence>
<evidence type="ECO:0000256" key="12">
    <source>
        <dbReference type="ARBA" id="ARBA00038416"/>
    </source>
</evidence>
<dbReference type="CDD" id="cd03257">
    <property type="entry name" value="ABC_NikE_OppD_transporters"/>
    <property type="match status" value="1"/>
</dbReference>
<dbReference type="InterPro" id="IPR003439">
    <property type="entry name" value="ABC_transporter-like_ATP-bd"/>
</dbReference>
<protein>
    <recommendedName>
        <fullName evidence="14">Glutathione import ATP-binding protein GsiA</fullName>
        <ecNumber evidence="13">7.4.2.10</ecNumber>
    </recommendedName>
</protein>
<evidence type="ECO:0000256" key="13">
    <source>
        <dbReference type="ARBA" id="ARBA00039050"/>
    </source>
</evidence>
<comment type="subunit">
    <text evidence="3">The complex is composed of two ATP-binding proteins (GsiA), two transmembrane proteins (GsiC and GsiD) and a solute-binding protein (GsiB).</text>
</comment>
<name>A0ABU1IF13_9BURK</name>
<dbReference type="PANTHER" id="PTHR43776">
    <property type="entry name" value="TRANSPORT ATP-BINDING PROTEIN"/>
    <property type="match status" value="1"/>
</dbReference>